<dbReference type="InterPro" id="IPR019800">
    <property type="entry name" value="Glyco_hydro_3_AS"/>
</dbReference>
<keyword evidence="10" id="KW-0472">Membrane</keyword>
<dbReference type="PANTHER" id="PTHR42715:SF20">
    <property type="entry name" value="BETA-GLUCOSIDASE E-RELATED"/>
    <property type="match status" value="1"/>
</dbReference>
<comment type="subcellular location">
    <subcellularLocation>
        <location evidence="2">Cell membrane</location>
        <topology evidence="2">Single-pass type II membrane protein</topology>
    </subcellularLocation>
</comment>
<dbReference type="InterPro" id="IPR002772">
    <property type="entry name" value="Glyco_hydro_3_C"/>
</dbReference>
<comment type="function">
    <text evidence="15">Beta-glucosidases are one of a number of cellulolytic enzymes involved in the degradation of cellulosic biomass. Catalyzes the last step releasing glucose from the inhibitory cellobiose.</text>
</comment>
<keyword evidence="20" id="KW-1185">Reference proteome</keyword>
<evidence type="ECO:0000256" key="6">
    <source>
        <dbReference type="ARBA" id="ARBA00022692"/>
    </source>
</evidence>
<dbReference type="InterPro" id="IPR001764">
    <property type="entry name" value="Glyco_hydro_3_N"/>
</dbReference>
<dbReference type="InterPro" id="IPR013783">
    <property type="entry name" value="Ig-like_fold"/>
</dbReference>
<name>A0ABR3GLL3_9PEZI</name>
<feature type="signal peptide" evidence="17">
    <location>
        <begin position="1"/>
        <end position="19"/>
    </location>
</feature>
<dbReference type="Proteomes" id="UP001447188">
    <property type="component" value="Unassembled WGS sequence"/>
</dbReference>
<dbReference type="Pfam" id="PF00933">
    <property type="entry name" value="Glyco_hydro_3"/>
    <property type="match status" value="1"/>
</dbReference>
<keyword evidence="12 16" id="KW-0119">Carbohydrate metabolism</keyword>
<dbReference type="InterPro" id="IPR036881">
    <property type="entry name" value="Glyco_hydro_3_C_sf"/>
</dbReference>
<evidence type="ECO:0000256" key="14">
    <source>
        <dbReference type="ARBA" id="ARBA00023326"/>
    </source>
</evidence>
<keyword evidence="13 16" id="KW-0326">Glycosidase</keyword>
<keyword evidence="6" id="KW-0812">Transmembrane</keyword>
<dbReference type="SMART" id="SM01217">
    <property type="entry name" value="Fn3_like"/>
    <property type="match status" value="1"/>
</dbReference>
<dbReference type="PROSITE" id="PS00775">
    <property type="entry name" value="GLYCOSYL_HYDROL_F3"/>
    <property type="match status" value="1"/>
</dbReference>
<dbReference type="Pfam" id="PF14310">
    <property type="entry name" value="Fn3-like"/>
    <property type="match status" value="1"/>
</dbReference>
<evidence type="ECO:0000256" key="4">
    <source>
        <dbReference type="ARBA" id="ARBA00005336"/>
    </source>
</evidence>
<comment type="pathway">
    <text evidence="3 16">Glycan metabolism; cellulose degradation.</text>
</comment>
<evidence type="ECO:0000313" key="20">
    <source>
        <dbReference type="Proteomes" id="UP001447188"/>
    </source>
</evidence>
<evidence type="ECO:0000256" key="17">
    <source>
        <dbReference type="SAM" id="SignalP"/>
    </source>
</evidence>
<dbReference type="InterPro" id="IPR017853">
    <property type="entry name" value="GH"/>
</dbReference>
<protein>
    <recommendedName>
        <fullName evidence="16">beta-glucosidase</fullName>
        <ecNumber evidence="16">3.2.1.21</ecNumber>
    </recommendedName>
</protein>
<dbReference type="EMBL" id="JBBBZM010000043">
    <property type="protein sequence ID" value="KAL0636816.1"/>
    <property type="molecule type" value="Genomic_DNA"/>
</dbReference>
<dbReference type="InterPro" id="IPR026891">
    <property type="entry name" value="Fn3-like"/>
</dbReference>
<keyword evidence="7 16" id="KW-0378">Hydrolase</keyword>
<evidence type="ECO:0000256" key="3">
    <source>
        <dbReference type="ARBA" id="ARBA00004987"/>
    </source>
</evidence>
<dbReference type="PRINTS" id="PR00133">
    <property type="entry name" value="GLHYDRLASE3"/>
</dbReference>
<comment type="caution">
    <text evidence="19">The sequence shown here is derived from an EMBL/GenBank/DDBJ whole genome shotgun (WGS) entry which is preliminary data.</text>
</comment>
<evidence type="ECO:0000256" key="2">
    <source>
        <dbReference type="ARBA" id="ARBA00004401"/>
    </source>
</evidence>
<keyword evidence="14 16" id="KW-0624">Polysaccharide degradation</keyword>
<feature type="chain" id="PRO_5045483611" description="beta-glucosidase" evidence="17">
    <location>
        <begin position="20"/>
        <end position="853"/>
    </location>
</feature>
<dbReference type="PANTHER" id="PTHR42715">
    <property type="entry name" value="BETA-GLUCOSIDASE"/>
    <property type="match status" value="1"/>
</dbReference>
<organism evidence="19 20">
    <name type="scientific">Discina gigas</name>
    <dbReference type="NCBI Taxonomy" id="1032678"/>
    <lineage>
        <taxon>Eukaryota</taxon>
        <taxon>Fungi</taxon>
        <taxon>Dikarya</taxon>
        <taxon>Ascomycota</taxon>
        <taxon>Pezizomycotina</taxon>
        <taxon>Pezizomycetes</taxon>
        <taxon>Pezizales</taxon>
        <taxon>Discinaceae</taxon>
        <taxon>Discina</taxon>
    </lineage>
</organism>
<evidence type="ECO:0000256" key="5">
    <source>
        <dbReference type="ARBA" id="ARBA00022475"/>
    </source>
</evidence>
<accession>A0ABR3GLL3</accession>
<evidence type="ECO:0000256" key="16">
    <source>
        <dbReference type="RuleBase" id="RU361161"/>
    </source>
</evidence>
<evidence type="ECO:0000256" key="9">
    <source>
        <dbReference type="ARBA" id="ARBA00022989"/>
    </source>
</evidence>
<sequence>MIGFYSTFLLAAQLGLGSSAPLESRQSGAATVSPPYYPAPKGGSSASWASAYTKAYDLVSQMTLLEKVNVTTGTGWAMGPCVGNTGPVPRLGFPSICLQDGPLGVRFADKITSWPAGITTGGTWDKDLFLARGIGMGSEFRAKGANVMLGPAMGPLGRTPAGGRNWEGFGSDPYLQGIAASQAIRGIQSQGVIATAKHFIANEQEHFRQGPGAVSSNIDDRTLHEIYLWPFQDSVKAGVGAVMCAYNRINNSHACQNSWLQNGILKDELGFEGFIMSDWLAQYSGVASVLAGMDMTMPGDGLVWDDRVSLLGPELTKAVLNSSIPIDRLDDMATRIVATWYKFGQDKEDYPEPNFSSWTKSSEGLLYFGSNQGPNAIVNKHLDVRGDHAKLARKIASDSIALLKNEDVLPLKKSLLKIGVYGEDAGPGKGPNACDDRGCNQGTLAVGWGSGSTDFEYLIDPLSAITARATKEGATVSSILDNTKLADITASAKLQDICLVFVNSDSGEEYITWNGNMGDRNDIETQLGGNEVIDAVSQNCAKTIVVVHSVGPIIVERWSQSHRVQGILWAHLPGQESGNALVDVLYGDVNPSGKLPYTIGKSLADYGPTGGVLYSYPNDRPQQDFSEGLYIDYRHFDKADITPRFEFGFGMSYTTFEFSNLVTTQKQLMVPLPAERPAAESTPPTYHATFTNVSDTLFPPGFTKINRMIYPYLKATSDVKVGPYPYPVGYDKVQKPMPAGGAEGGNPALWEVIYECSMDLKNTGSVAGAEVAQLYVQFQNKNIDFPVRVLRGFEKVFLQPGESKSITFQLTRRDLSYWNTAISNWEIPSGGVGVAIGQSSRKLHLRGNLRYGF</sequence>
<reference evidence="19 20" key="1">
    <citation type="submission" date="2024-02" db="EMBL/GenBank/DDBJ databases">
        <title>Discinaceae phylogenomics.</title>
        <authorList>
            <person name="Dirks A.C."/>
            <person name="James T.Y."/>
        </authorList>
    </citation>
    <scope>NUCLEOTIDE SEQUENCE [LARGE SCALE GENOMIC DNA]</scope>
    <source>
        <strain evidence="19 20">ACD0624</strain>
    </source>
</reference>
<dbReference type="SUPFAM" id="SSF52279">
    <property type="entry name" value="Beta-D-glucan exohydrolase, C-terminal domain"/>
    <property type="match status" value="1"/>
</dbReference>
<comment type="catalytic activity">
    <reaction evidence="1 16">
        <text>Hydrolysis of terminal, non-reducing beta-D-glucosyl residues with release of beta-D-glucose.</text>
        <dbReference type="EC" id="3.2.1.21"/>
    </reaction>
</comment>
<keyword evidence="9" id="KW-1133">Transmembrane helix</keyword>
<comment type="similarity">
    <text evidence="4 16">Belongs to the glycosyl hydrolase 3 family.</text>
</comment>
<keyword evidence="17" id="KW-0732">Signal</keyword>
<keyword evidence="11" id="KW-0325">Glycoprotein</keyword>
<evidence type="ECO:0000259" key="18">
    <source>
        <dbReference type="SMART" id="SM01217"/>
    </source>
</evidence>
<dbReference type="InterPro" id="IPR036962">
    <property type="entry name" value="Glyco_hydro_3_N_sf"/>
</dbReference>
<proteinExistence type="inferred from homology"/>
<keyword evidence="5" id="KW-1003">Cell membrane</keyword>
<keyword evidence="8" id="KW-0735">Signal-anchor</keyword>
<evidence type="ECO:0000256" key="12">
    <source>
        <dbReference type="ARBA" id="ARBA00023277"/>
    </source>
</evidence>
<dbReference type="InterPro" id="IPR050288">
    <property type="entry name" value="Cellulose_deg_GH3"/>
</dbReference>
<evidence type="ECO:0000256" key="11">
    <source>
        <dbReference type="ARBA" id="ARBA00023180"/>
    </source>
</evidence>
<dbReference type="SUPFAM" id="SSF51445">
    <property type="entry name" value="(Trans)glycosidases"/>
    <property type="match status" value="1"/>
</dbReference>
<feature type="domain" description="Fibronectin type III-like" evidence="18">
    <location>
        <begin position="770"/>
        <end position="840"/>
    </location>
</feature>
<evidence type="ECO:0000256" key="7">
    <source>
        <dbReference type="ARBA" id="ARBA00022801"/>
    </source>
</evidence>
<dbReference type="Pfam" id="PF01915">
    <property type="entry name" value="Glyco_hydro_3_C"/>
    <property type="match status" value="1"/>
</dbReference>
<evidence type="ECO:0000313" key="19">
    <source>
        <dbReference type="EMBL" id="KAL0636816.1"/>
    </source>
</evidence>
<dbReference type="EC" id="3.2.1.21" evidence="16"/>
<evidence type="ECO:0000256" key="8">
    <source>
        <dbReference type="ARBA" id="ARBA00022968"/>
    </source>
</evidence>
<dbReference type="Gene3D" id="2.60.40.10">
    <property type="entry name" value="Immunoglobulins"/>
    <property type="match status" value="1"/>
</dbReference>
<evidence type="ECO:0000256" key="15">
    <source>
        <dbReference type="ARBA" id="ARBA00024983"/>
    </source>
</evidence>
<dbReference type="Gene3D" id="3.40.50.1700">
    <property type="entry name" value="Glycoside hydrolase family 3 C-terminal domain"/>
    <property type="match status" value="1"/>
</dbReference>
<evidence type="ECO:0000256" key="13">
    <source>
        <dbReference type="ARBA" id="ARBA00023295"/>
    </source>
</evidence>
<evidence type="ECO:0000256" key="10">
    <source>
        <dbReference type="ARBA" id="ARBA00023136"/>
    </source>
</evidence>
<gene>
    <name evidence="19" type="ORF">Q9L58_004174</name>
</gene>
<dbReference type="Gene3D" id="3.20.20.300">
    <property type="entry name" value="Glycoside hydrolase, family 3, N-terminal domain"/>
    <property type="match status" value="1"/>
</dbReference>
<evidence type="ECO:0000256" key="1">
    <source>
        <dbReference type="ARBA" id="ARBA00000448"/>
    </source>
</evidence>